<keyword evidence="4" id="KW-0410">Iron transport</keyword>
<dbReference type="PROSITE" id="PS52016">
    <property type="entry name" value="TONB_DEPENDENT_REC_3"/>
    <property type="match status" value="1"/>
</dbReference>
<protein>
    <submittedName>
        <fullName evidence="13">TonB-dependent receptor</fullName>
    </submittedName>
</protein>
<accession>A0A2K9NTQ1</accession>
<dbReference type="InterPro" id="IPR000531">
    <property type="entry name" value="Beta-barrel_TonB"/>
</dbReference>
<dbReference type="AlphaFoldDB" id="A0A2K9NTQ1"/>
<evidence type="ECO:0000313" key="14">
    <source>
        <dbReference type="Proteomes" id="UP000235584"/>
    </source>
</evidence>
<dbReference type="Pfam" id="PF07715">
    <property type="entry name" value="Plug"/>
    <property type="match status" value="1"/>
</dbReference>
<evidence type="ECO:0000256" key="8">
    <source>
        <dbReference type="ARBA" id="ARBA00023077"/>
    </source>
</evidence>
<keyword evidence="3 11" id="KW-1134">Transmembrane beta strand</keyword>
<organism evidence="13 14">
    <name type="scientific">Bacteriovorax stolpii</name>
    <name type="common">Bdellovibrio stolpii</name>
    <dbReference type="NCBI Taxonomy" id="960"/>
    <lineage>
        <taxon>Bacteria</taxon>
        <taxon>Pseudomonadati</taxon>
        <taxon>Bdellovibrionota</taxon>
        <taxon>Bacteriovoracia</taxon>
        <taxon>Bacteriovoracales</taxon>
        <taxon>Bacteriovoracaceae</taxon>
        <taxon>Bacteriovorax</taxon>
    </lineage>
</organism>
<proteinExistence type="inferred from homology"/>
<evidence type="ECO:0000313" key="13">
    <source>
        <dbReference type="EMBL" id="AUN98900.1"/>
    </source>
</evidence>
<evidence type="ECO:0000256" key="6">
    <source>
        <dbReference type="ARBA" id="ARBA00023004"/>
    </source>
</evidence>
<dbReference type="RefSeq" id="WP_102244191.1">
    <property type="nucleotide sequence ID" value="NZ_CP025704.1"/>
</dbReference>
<evidence type="ECO:0000256" key="3">
    <source>
        <dbReference type="ARBA" id="ARBA00022452"/>
    </source>
</evidence>
<evidence type="ECO:0000256" key="4">
    <source>
        <dbReference type="ARBA" id="ARBA00022496"/>
    </source>
</evidence>
<evidence type="ECO:0000256" key="2">
    <source>
        <dbReference type="ARBA" id="ARBA00022448"/>
    </source>
</evidence>
<dbReference type="PANTHER" id="PTHR32552">
    <property type="entry name" value="FERRICHROME IRON RECEPTOR-RELATED"/>
    <property type="match status" value="1"/>
</dbReference>
<name>A0A2K9NTQ1_BACTC</name>
<evidence type="ECO:0000256" key="1">
    <source>
        <dbReference type="ARBA" id="ARBA00004571"/>
    </source>
</evidence>
<keyword evidence="14" id="KW-1185">Reference proteome</keyword>
<dbReference type="SUPFAM" id="SSF56935">
    <property type="entry name" value="Porins"/>
    <property type="match status" value="1"/>
</dbReference>
<evidence type="ECO:0000256" key="5">
    <source>
        <dbReference type="ARBA" id="ARBA00022692"/>
    </source>
</evidence>
<dbReference type="EMBL" id="CP025704">
    <property type="protein sequence ID" value="AUN98900.1"/>
    <property type="molecule type" value="Genomic_DNA"/>
</dbReference>
<keyword evidence="8 12" id="KW-0798">TonB box</keyword>
<evidence type="ECO:0000256" key="9">
    <source>
        <dbReference type="ARBA" id="ARBA00023136"/>
    </source>
</evidence>
<gene>
    <name evidence="13" type="ORF">C0V70_12465</name>
</gene>
<dbReference type="GO" id="GO:0006826">
    <property type="term" value="P:iron ion transport"/>
    <property type="evidence" value="ECO:0007669"/>
    <property type="project" value="UniProtKB-KW"/>
</dbReference>
<comment type="subcellular location">
    <subcellularLocation>
        <location evidence="1 11">Cell outer membrane</location>
        <topology evidence="1 11">Multi-pass membrane protein</topology>
    </subcellularLocation>
</comment>
<keyword evidence="6" id="KW-0408">Iron</keyword>
<dbReference type="InterPro" id="IPR039426">
    <property type="entry name" value="TonB-dep_rcpt-like"/>
</dbReference>
<keyword evidence="7" id="KW-0406">Ion transport</keyword>
<keyword evidence="9 11" id="KW-0472">Membrane</keyword>
<keyword evidence="10 11" id="KW-0998">Cell outer membrane</keyword>
<dbReference type="KEGG" id="bsto:C0V70_12465"/>
<keyword evidence="2 11" id="KW-0813">Transport</keyword>
<dbReference type="Pfam" id="PF00593">
    <property type="entry name" value="TonB_dep_Rec_b-barrel"/>
    <property type="match status" value="1"/>
</dbReference>
<keyword evidence="13" id="KW-0675">Receptor</keyword>
<dbReference type="Gene3D" id="2.40.170.20">
    <property type="entry name" value="TonB-dependent receptor, beta-barrel domain"/>
    <property type="match status" value="1"/>
</dbReference>
<dbReference type="Proteomes" id="UP000235584">
    <property type="component" value="Chromosome"/>
</dbReference>
<evidence type="ECO:0000256" key="12">
    <source>
        <dbReference type="RuleBase" id="RU003357"/>
    </source>
</evidence>
<reference evidence="13 14" key="1">
    <citation type="submission" date="2018-01" db="EMBL/GenBank/DDBJ databases">
        <title>Complete genome sequence of Bacteriovorax stolpii DSM12778.</title>
        <authorList>
            <person name="Tang B."/>
            <person name="Chang J."/>
        </authorList>
    </citation>
    <scope>NUCLEOTIDE SEQUENCE [LARGE SCALE GENOMIC DNA]</scope>
    <source>
        <strain evidence="13 14">DSM 12778</strain>
    </source>
</reference>
<dbReference type="InterPro" id="IPR036942">
    <property type="entry name" value="Beta-barrel_TonB_sf"/>
</dbReference>
<evidence type="ECO:0000256" key="11">
    <source>
        <dbReference type="PROSITE-ProRule" id="PRU01360"/>
    </source>
</evidence>
<sequence>MKSILALSLLSTSLYAQTSMELDSIVIRGTKEQKKYNETTSSISVIKNDDFKAGTIDNSINSLNGVSNVQINKNGESYSIRGINNTGVTGVQKDNLASTIIDDVFQSDLAIRAGVFDLWDLDGIEIHRGGQATTQGINSLAGTILVNHKEPSFFREGKLRLGYGSFDRKEVAVMTNNEIIPGILTSRITYNKDASDGYIKNVTTKNDKWGRKNKDAARASFLYQISDNDKLIFDLKMFRNSTGGTYVQGTDPFKHEVLEDIDYKNKAHNAQGSIRYYKKVNEDFSNTLIVAFSKSKQEVSSDADGTKNNLAGLRTEDYKDQMMTLENLLQYKSGKISNTLGFNLHNYKLNDYHHFNVMFPLGGTNYALIDAIQAQKNLKTVYSLFDSFTYDFTEEHSLNLGLRLEYVVNEYKTFLYGVRNGNYGGSNTTIDNYVAGIIGDHGDENKKLMALPKLGYVYHLNANNDFGLSYSQAYRNGGVSVNRRRGTASNYDPELTHNYELSQKYNDKTFNISTNIFYTNWKKQQVQVRVVQNDPYDSSIKNASSSELYGAEVQGGVKILSRHHLGASVGYVATKFLNFKSGSTNYAGKEFPNAPKYTGLISWKSEVTDNLSVGVIGRLLGQSWANAENTKRAPNQYYIDLNAEYVFSSYGIEVYTKNLFDKDYLIYDGTPTSTAFPGTYHQVSTPRELGVRLTYNW</sequence>
<evidence type="ECO:0000256" key="7">
    <source>
        <dbReference type="ARBA" id="ARBA00023065"/>
    </source>
</evidence>
<dbReference type="InterPro" id="IPR012910">
    <property type="entry name" value="Plug_dom"/>
</dbReference>
<dbReference type="PANTHER" id="PTHR32552:SF81">
    <property type="entry name" value="TONB-DEPENDENT OUTER MEMBRANE RECEPTOR"/>
    <property type="match status" value="1"/>
</dbReference>
<keyword evidence="5 11" id="KW-0812">Transmembrane</keyword>
<dbReference type="GO" id="GO:0009279">
    <property type="term" value="C:cell outer membrane"/>
    <property type="evidence" value="ECO:0007669"/>
    <property type="project" value="UniProtKB-SubCell"/>
</dbReference>
<evidence type="ECO:0000256" key="10">
    <source>
        <dbReference type="ARBA" id="ARBA00023237"/>
    </source>
</evidence>
<comment type="similarity">
    <text evidence="11 12">Belongs to the TonB-dependent receptor family.</text>
</comment>